<evidence type="ECO:0000313" key="8">
    <source>
        <dbReference type="EMBL" id="TBU20690.1"/>
    </source>
</evidence>
<keyword evidence="3 7" id="KW-0507">mRNA processing</keyword>
<dbReference type="GO" id="GO:0000398">
    <property type="term" value="P:mRNA splicing, via spliceosome"/>
    <property type="evidence" value="ECO:0007669"/>
    <property type="project" value="UniProtKB-UniRule"/>
</dbReference>
<dbReference type="EMBL" id="PITK01000034">
    <property type="protein sequence ID" value="TBU20690.1"/>
    <property type="molecule type" value="Genomic_DNA"/>
</dbReference>
<gene>
    <name evidence="8" type="ORF">CWI38_0034p0060</name>
</gene>
<comment type="function">
    <text evidence="7">Required for pre-mRNA splicing.</text>
</comment>
<evidence type="ECO:0000256" key="3">
    <source>
        <dbReference type="ARBA" id="ARBA00022664"/>
    </source>
</evidence>
<accession>A0A4Q9M1T3</accession>
<keyword evidence="4 7" id="KW-0747">Spliceosome</keyword>
<dbReference type="Proteomes" id="UP000292282">
    <property type="component" value="Unassembled WGS sequence"/>
</dbReference>
<evidence type="ECO:0000256" key="7">
    <source>
        <dbReference type="RuleBase" id="RU367025"/>
    </source>
</evidence>
<keyword evidence="9" id="KW-1185">Reference proteome</keyword>
<evidence type="ECO:0000256" key="4">
    <source>
        <dbReference type="ARBA" id="ARBA00022728"/>
    </source>
</evidence>
<proteinExistence type="inferred from homology"/>
<dbReference type="AlphaFoldDB" id="A0A4Q9M1T3"/>
<sequence length="223" mass="26001">MKDTKHTSLFPKSISQKIQHKLTTSPTKYSFPTLNSLLQYSSTLTSIGSFIYDDVHPFLICLYFLHRFKPSKETILCLLKIKQMMESKECGNYTSNNKDKDDNGDKGIIDRSNINVYNTYTSLDTPKTSPYISPVNKYTLILLLFYIKLSNQPININIFLNDYRKITVINCSNKKDVKYLDEIVYELLTEDWSMIKVFTYRRLMGVKQIEYDKGRGVIYNSSK</sequence>
<dbReference type="GO" id="GO:0005681">
    <property type="term" value="C:spliceosomal complex"/>
    <property type="evidence" value="ECO:0007669"/>
    <property type="project" value="UniProtKB-KW"/>
</dbReference>
<evidence type="ECO:0000256" key="5">
    <source>
        <dbReference type="ARBA" id="ARBA00023187"/>
    </source>
</evidence>
<evidence type="ECO:0000256" key="6">
    <source>
        <dbReference type="ARBA" id="ARBA00023242"/>
    </source>
</evidence>
<keyword evidence="5 7" id="KW-0508">mRNA splicing</keyword>
<dbReference type="InterPro" id="IPR005037">
    <property type="entry name" value="PRP38"/>
</dbReference>
<evidence type="ECO:0000313" key="9">
    <source>
        <dbReference type="Proteomes" id="UP000292282"/>
    </source>
</evidence>
<name>A0A4Q9M1T3_9MICR</name>
<comment type="caution">
    <text evidence="8">The sequence shown here is derived from an EMBL/GenBank/DDBJ whole genome shotgun (WGS) entry which is preliminary data.</text>
</comment>
<evidence type="ECO:0000256" key="1">
    <source>
        <dbReference type="ARBA" id="ARBA00004123"/>
    </source>
</evidence>
<dbReference type="VEuPathDB" id="MicrosporidiaDB:CWI38_0034p0060"/>
<comment type="similarity">
    <text evidence="2 7">Belongs to the PRP38 family.</text>
</comment>
<protein>
    <recommendedName>
        <fullName evidence="7">Pre-mRNA-splicing factor 38</fullName>
    </recommendedName>
</protein>
<comment type="subcellular location">
    <subcellularLocation>
        <location evidence="1 7">Nucleus</location>
    </subcellularLocation>
</comment>
<evidence type="ECO:0000256" key="2">
    <source>
        <dbReference type="ARBA" id="ARBA00006164"/>
    </source>
</evidence>
<dbReference type="Pfam" id="PF03371">
    <property type="entry name" value="PRP38"/>
    <property type="match status" value="1"/>
</dbReference>
<organism evidence="8 9">
    <name type="scientific">Hamiltosporidium tvaerminnensis</name>
    <dbReference type="NCBI Taxonomy" id="1176355"/>
    <lineage>
        <taxon>Eukaryota</taxon>
        <taxon>Fungi</taxon>
        <taxon>Fungi incertae sedis</taxon>
        <taxon>Microsporidia</taxon>
        <taxon>Dubosqiidae</taxon>
        <taxon>Hamiltosporidium</taxon>
    </lineage>
</organism>
<reference evidence="8 9" key="1">
    <citation type="submission" date="2017-12" db="EMBL/GenBank/DDBJ databases">
        <authorList>
            <person name="Pombert J.-F."/>
            <person name="Haag K.L."/>
            <person name="Ebert D."/>
        </authorList>
    </citation>
    <scope>NUCLEOTIDE SEQUENCE [LARGE SCALE GENOMIC DNA]</scope>
    <source>
        <strain evidence="8">IL-G-3</strain>
    </source>
</reference>
<keyword evidence="6 7" id="KW-0539">Nucleus</keyword>